<organism evidence="3 4">
    <name type="scientific">Gonium pectorale</name>
    <name type="common">Green alga</name>
    <dbReference type="NCBI Taxonomy" id="33097"/>
    <lineage>
        <taxon>Eukaryota</taxon>
        <taxon>Viridiplantae</taxon>
        <taxon>Chlorophyta</taxon>
        <taxon>core chlorophytes</taxon>
        <taxon>Chlorophyceae</taxon>
        <taxon>CS clade</taxon>
        <taxon>Chlamydomonadales</taxon>
        <taxon>Volvocaceae</taxon>
        <taxon>Gonium</taxon>
    </lineage>
</organism>
<dbReference type="AlphaFoldDB" id="A0A150GVL9"/>
<dbReference type="EMBL" id="LSYV01000007">
    <property type="protein sequence ID" value="KXZ53926.1"/>
    <property type="molecule type" value="Genomic_DNA"/>
</dbReference>
<reference evidence="4" key="1">
    <citation type="journal article" date="2016" name="Nat. Commun.">
        <title>The Gonium pectorale genome demonstrates co-option of cell cycle regulation during the evolution of multicellularity.</title>
        <authorList>
            <person name="Hanschen E.R."/>
            <person name="Marriage T.N."/>
            <person name="Ferris P.J."/>
            <person name="Hamaji T."/>
            <person name="Toyoda A."/>
            <person name="Fujiyama A."/>
            <person name="Neme R."/>
            <person name="Noguchi H."/>
            <person name="Minakuchi Y."/>
            <person name="Suzuki M."/>
            <person name="Kawai-Toyooka H."/>
            <person name="Smith D.R."/>
            <person name="Sparks H."/>
            <person name="Anderson J."/>
            <person name="Bakaric R."/>
            <person name="Luria V."/>
            <person name="Karger A."/>
            <person name="Kirschner M.W."/>
            <person name="Durand P.M."/>
            <person name="Michod R.E."/>
            <person name="Nozaki H."/>
            <person name="Olson B.J."/>
        </authorList>
    </citation>
    <scope>NUCLEOTIDE SEQUENCE [LARGE SCALE GENOMIC DNA]</scope>
    <source>
        <strain evidence="4">NIES-2863</strain>
    </source>
</reference>
<gene>
    <name evidence="3" type="ORF">GPECTOR_6g844</name>
</gene>
<evidence type="ECO:0000313" key="4">
    <source>
        <dbReference type="Proteomes" id="UP000075714"/>
    </source>
</evidence>
<sequence length="186" mass="18421">MSLDGSGDGQRLEVALDDHDDTEPLPPAHFGGGGDGPAALAAEGVGGPAGAGGEQEAEAGPITDTLASGLVGMQQRRASIEQQIDELSAVAVEFLEAMKKDFLERMARLKAEVGGYCAGQEGVWRETNAMTQEALGRLGAARTLVHKLGLNATGAAGGGQMQGSGDGGEASGPALGGPEGGGGLGL</sequence>
<dbReference type="OrthoDB" id="544398at2759"/>
<keyword evidence="1" id="KW-0175">Coiled coil</keyword>
<evidence type="ECO:0000256" key="1">
    <source>
        <dbReference type="SAM" id="Coils"/>
    </source>
</evidence>
<evidence type="ECO:0000256" key="2">
    <source>
        <dbReference type="SAM" id="MobiDB-lite"/>
    </source>
</evidence>
<protein>
    <submittedName>
        <fullName evidence="3">Uncharacterized protein</fullName>
    </submittedName>
</protein>
<feature type="region of interest" description="Disordered" evidence="2">
    <location>
        <begin position="1"/>
        <end position="56"/>
    </location>
</feature>
<feature type="compositionally biased region" description="Gly residues" evidence="2">
    <location>
        <begin position="44"/>
        <end position="53"/>
    </location>
</feature>
<accession>A0A150GVL9</accession>
<dbReference type="Proteomes" id="UP000075714">
    <property type="component" value="Unassembled WGS sequence"/>
</dbReference>
<feature type="region of interest" description="Disordered" evidence="2">
    <location>
        <begin position="156"/>
        <end position="186"/>
    </location>
</feature>
<name>A0A150GVL9_GONPE</name>
<proteinExistence type="predicted"/>
<feature type="coiled-coil region" evidence="1">
    <location>
        <begin position="70"/>
        <end position="112"/>
    </location>
</feature>
<evidence type="ECO:0000313" key="3">
    <source>
        <dbReference type="EMBL" id="KXZ53926.1"/>
    </source>
</evidence>
<keyword evidence="4" id="KW-1185">Reference proteome</keyword>
<comment type="caution">
    <text evidence="3">The sequence shown here is derived from an EMBL/GenBank/DDBJ whole genome shotgun (WGS) entry which is preliminary data.</text>
</comment>